<dbReference type="InterPro" id="IPR003594">
    <property type="entry name" value="HATPase_dom"/>
</dbReference>
<keyword evidence="3" id="KW-1185">Reference proteome</keyword>
<dbReference type="SUPFAM" id="SSF55874">
    <property type="entry name" value="ATPase domain of HSP90 chaperone/DNA topoisomerase II/histidine kinase"/>
    <property type="match status" value="1"/>
</dbReference>
<evidence type="ECO:0000313" key="2">
    <source>
        <dbReference type="EMBL" id="AFY94534.1"/>
    </source>
</evidence>
<dbReference type="InterPro" id="IPR036890">
    <property type="entry name" value="HATPase_C_sf"/>
</dbReference>
<dbReference type="OrthoDB" id="436952at2"/>
<reference evidence="2 3" key="1">
    <citation type="submission" date="2012-05" db="EMBL/GenBank/DDBJ databases">
        <title>Finished chromosome of genome of Chamaesiphon sp. PCC 6605.</title>
        <authorList>
            <consortium name="US DOE Joint Genome Institute"/>
            <person name="Gugger M."/>
            <person name="Coursin T."/>
            <person name="Rippka R."/>
            <person name="Tandeau De Marsac N."/>
            <person name="Huntemann M."/>
            <person name="Wei C.-L."/>
            <person name="Han J."/>
            <person name="Detter J.C."/>
            <person name="Han C."/>
            <person name="Tapia R."/>
            <person name="Chen A."/>
            <person name="Kyrpides N."/>
            <person name="Mavromatis K."/>
            <person name="Markowitz V."/>
            <person name="Szeto E."/>
            <person name="Ivanova N."/>
            <person name="Pagani I."/>
            <person name="Pati A."/>
            <person name="Goodwin L."/>
            <person name="Nordberg H.P."/>
            <person name="Cantor M.N."/>
            <person name="Hua S.X."/>
            <person name="Woyke T."/>
            <person name="Kerfeld C.A."/>
        </authorList>
    </citation>
    <scope>NUCLEOTIDE SEQUENCE [LARGE SCALE GENOMIC DNA]</scope>
    <source>
        <strain evidence="3">ATCC 27169 / PCC 6605</strain>
    </source>
</reference>
<dbReference type="HOGENOM" id="CLU_1114258_0_0_3"/>
<dbReference type="STRING" id="1173020.Cha6605_3544"/>
<dbReference type="RefSeq" id="WP_015160660.1">
    <property type="nucleotide sequence ID" value="NC_019697.1"/>
</dbReference>
<evidence type="ECO:0000259" key="1">
    <source>
        <dbReference type="Pfam" id="PF02518"/>
    </source>
</evidence>
<organism evidence="2 3">
    <name type="scientific">Chamaesiphon minutus (strain ATCC 27169 / PCC 6605)</name>
    <dbReference type="NCBI Taxonomy" id="1173020"/>
    <lineage>
        <taxon>Bacteria</taxon>
        <taxon>Bacillati</taxon>
        <taxon>Cyanobacteriota</taxon>
        <taxon>Cyanophyceae</taxon>
        <taxon>Gomontiellales</taxon>
        <taxon>Chamaesiphonaceae</taxon>
        <taxon>Chamaesiphon</taxon>
    </lineage>
</organism>
<dbReference type="eggNOG" id="COG0642">
    <property type="taxonomic scope" value="Bacteria"/>
</dbReference>
<sequence>MSISHSLKWLDSLKDEFRKSLLDINRAMRISAEILQDQIRSIDLNTANSAVVEQHRSMHHGLAFNLQILQAEWQRQFQLIDILIALQTNYKTHPIQSLSDVEFRNWIGDIANECNTIAYRYQHQIGHTISDRLPQNLSYPFTIIELIAIEMFENACKYTPLRHPIRLEVNVCDRQLQLAVVSTGIQLSARELELLFLPFAHDAPEFAATSGITSLGLSVIDKLIPLLGGNIQFTTDRDATRSILTVPAA</sequence>
<dbReference type="Gene3D" id="3.30.565.10">
    <property type="entry name" value="Histidine kinase-like ATPase, C-terminal domain"/>
    <property type="match status" value="1"/>
</dbReference>
<proteinExistence type="predicted"/>
<dbReference type="AlphaFoldDB" id="K9UK05"/>
<accession>K9UK05</accession>
<dbReference type="KEGG" id="cmp:Cha6605_3544"/>
<name>K9UK05_CHAP6</name>
<keyword evidence="2" id="KW-0418">Kinase</keyword>
<dbReference type="EMBL" id="CP003600">
    <property type="protein sequence ID" value="AFY94534.1"/>
    <property type="molecule type" value="Genomic_DNA"/>
</dbReference>
<dbReference type="Pfam" id="PF02518">
    <property type="entry name" value="HATPase_c"/>
    <property type="match status" value="1"/>
</dbReference>
<keyword evidence="2" id="KW-0808">Transferase</keyword>
<evidence type="ECO:0000313" key="3">
    <source>
        <dbReference type="Proteomes" id="UP000010366"/>
    </source>
</evidence>
<feature type="domain" description="Histidine kinase/HSP90-like ATPase" evidence="1">
    <location>
        <begin position="145"/>
        <end position="247"/>
    </location>
</feature>
<gene>
    <name evidence="2" type="ORF">Cha6605_3544</name>
</gene>
<dbReference type="GO" id="GO:0016301">
    <property type="term" value="F:kinase activity"/>
    <property type="evidence" value="ECO:0007669"/>
    <property type="project" value="UniProtKB-KW"/>
</dbReference>
<protein>
    <submittedName>
        <fullName evidence="2">Histidine kinase</fullName>
    </submittedName>
</protein>
<dbReference type="Proteomes" id="UP000010366">
    <property type="component" value="Chromosome"/>
</dbReference>